<keyword evidence="4" id="KW-1185">Reference proteome</keyword>
<sequence>MNSPSDEFLRQAAKLKKLCPGILELKFNKNGSVIVIRNGSDLVKRPLRNKKNTSNIKEEYKNIDSYLLHHDEYEQIKIRLNETEMKLVETQSELEKLKQEKMQSCTQATDKNSETNSSVLDKILDEMGGENHVITWKNINTRLESIFGCDEILKVPEETQKNKYLEWIISLQNWAFADKYPVELWKEKAENAFGPFEVQPIISLNKSKKRVSFKEPETMKKKVKRTKKISTTKGKKLLTANNNLTHNDDYDPVDNDEDLTDDDDNQSDIEAALGWKAVAKLILNSKPNIKHPDNLEYDSLQFMFGMKQKEYAHIDFGNELGSVKEGLITWSSIDKNIERVYAEVKLQRFFHFLKLYDAYVVLFQLAIKEPPGSNQKMSIKQKKESGIPLGITAQFRSIRGWVGFRMKSFLQIKSRGERRFWTAICRIRFILNESLATVKQLVNSGASPHFFQMLSDEDFDNFLILIANGKPVNFNLPNKINDILDRQIENEL</sequence>
<reference evidence="3 4" key="1">
    <citation type="journal article" date="2019" name="Environ. Microbiol.">
        <title>At the nexus of three kingdoms: the genome of the mycorrhizal fungus Gigaspora margarita provides insights into plant, endobacterial and fungal interactions.</title>
        <authorList>
            <person name="Venice F."/>
            <person name="Ghignone S."/>
            <person name="Salvioli di Fossalunga A."/>
            <person name="Amselem J."/>
            <person name="Novero M."/>
            <person name="Xianan X."/>
            <person name="Sedzielewska Toro K."/>
            <person name="Morin E."/>
            <person name="Lipzen A."/>
            <person name="Grigoriev I.V."/>
            <person name="Henrissat B."/>
            <person name="Martin F.M."/>
            <person name="Bonfante P."/>
        </authorList>
    </citation>
    <scope>NUCLEOTIDE SEQUENCE [LARGE SCALE GENOMIC DNA]</scope>
    <source>
        <strain evidence="3 4">BEG34</strain>
    </source>
</reference>
<evidence type="ECO:0000313" key="4">
    <source>
        <dbReference type="Proteomes" id="UP000439903"/>
    </source>
</evidence>
<evidence type="ECO:0000313" key="3">
    <source>
        <dbReference type="EMBL" id="KAF0433486.1"/>
    </source>
</evidence>
<evidence type="ECO:0000256" key="1">
    <source>
        <dbReference type="SAM" id="Coils"/>
    </source>
</evidence>
<feature type="compositionally biased region" description="Acidic residues" evidence="2">
    <location>
        <begin position="250"/>
        <end position="263"/>
    </location>
</feature>
<dbReference type="EMBL" id="WTPW01001472">
    <property type="protein sequence ID" value="KAF0433486.1"/>
    <property type="molecule type" value="Genomic_DNA"/>
</dbReference>
<dbReference type="Proteomes" id="UP000439903">
    <property type="component" value="Unassembled WGS sequence"/>
</dbReference>
<organism evidence="3 4">
    <name type="scientific">Gigaspora margarita</name>
    <dbReference type="NCBI Taxonomy" id="4874"/>
    <lineage>
        <taxon>Eukaryota</taxon>
        <taxon>Fungi</taxon>
        <taxon>Fungi incertae sedis</taxon>
        <taxon>Mucoromycota</taxon>
        <taxon>Glomeromycotina</taxon>
        <taxon>Glomeromycetes</taxon>
        <taxon>Diversisporales</taxon>
        <taxon>Gigasporaceae</taxon>
        <taxon>Gigaspora</taxon>
    </lineage>
</organism>
<comment type="caution">
    <text evidence="3">The sequence shown here is derived from an EMBL/GenBank/DDBJ whole genome shotgun (WGS) entry which is preliminary data.</text>
</comment>
<evidence type="ECO:0000256" key="2">
    <source>
        <dbReference type="SAM" id="MobiDB-lite"/>
    </source>
</evidence>
<feature type="coiled-coil region" evidence="1">
    <location>
        <begin position="73"/>
        <end position="107"/>
    </location>
</feature>
<dbReference type="AlphaFoldDB" id="A0A8H3X9F8"/>
<feature type="region of interest" description="Disordered" evidence="2">
    <location>
        <begin position="238"/>
        <end position="263"/>
    </location>
</feature>
<dbReference type="OrthoDB" id="2475025at2759"/>
<gene>
    <name evidence="3" type="ORF">F8M41_005059</name>
</gene>
<protein>
    <submittedName>
        <fullName evidence="3">Uncharacterized protein</fullName>
    </submittedName>
</protein>
<proteinExistence type="predicted"/>
<accession>A0A8H3X9F8</accession>
<keyword evidence="1" id="KW-0175">Coiled coil</keyword>
<name>A0A8H3X9F8_GIGMA</name>